<proteinExistence type="predicted"/>
<dbReference type="Gene3D" id="3.30.70.1060">
    <property type="entry name" value="Dimeric alpha+beta barrel"/>
    <property type="match status" value="1"/>
</dbReference>
<accession>A0AAD7FQE6</accession>
<dbReference type="EMBL" id="JARKIF010000006">
    <property type="protein sequence ID" value="KAJ7636945.1"/>
    <property type="molecule type" value="Genomic_DNA"/>
</dbReference>
<dbReference type="SUPFAM" id="SSF54909">
    <property type="entry name" value="Dimeric alpha+beta barrel"/>
    <property type="match status" value="1"/>
</dbReference>
<dbReference type="InterPro" id="IPR011008">
    <property type="entry name" value="Dimeric_a/b-barrel"/>
</dbReference>
<comment type="caution">
    <text evidence="2">The sequence shown here is derived from an EMBL/GenBank/DDBJ whole genome shotgun (WGS) entry which is preliminary data.</text>
</comment>
<dbReference type="PANTHER" id="PTHR33606">
    <property type="entry name" value="PROTEIN YCII"/>
    <property type="match status" value="1"/>
</dbReference>
<dbReference type="PANTHER" id="PTHR33606:SF3">
    <property type="entry name" value="PROTEIN YCII"/>
    <property type="match status" value="1"/>
</dbReference>
<protein>
    <recommendedName>
        <fullName evidence="1">YCII-related domain-containing protein</fullName>
    </recommendedName>
</protein>
<name>A0AAD7FQE6_9AGAR</name>
<dbReference type="Proteomes" id="UP001221142">
    <property type="component" value="Unassembled WGS sequence"/>
</dbReference>
<feature type="domain" description="YCII-related" evidence="1">
    <location>
        <begin position="9"/>
        <end position="98"/>
    </location>
</feature>
<dbReference type="AlphaFoldDB" id="A0AAD7FQE6"/>
<reference evidence="2" key="1">
    <citation type="submission" date="2023-03" db="EMBL/GenBank/DDBJ databases">
        <title>Massive genome expansion in bonnet fungi (Mycena s.s.) driven by repeated elements and novel gene families across ecological guilds.</title>
        <authorList>
            <consortium name="Lawrence Berkeley National Laboratory"/>
            <person name="Harder C.B."/>
            <person name="Miyauchi S."/>
            <person name="Viragh M."/>
            <person name="Kuo A."/>
            <person name="Thoen E."/>
            <person name="Andreopoulos B."/>
            <person name="Lu D."/>
            <person name="Skrede I."/>
            <person name="Drula E."/>
            <person name="Henrissat B."/>
            <person name="Morin E."/>
            <person name="Kohler A."/>
            <person name="Barry K."/>
            <person name="LaButti K."/>
            <person name="Morin E."/>
            <person name="Salamov A."/>
            <person name="Lipzen A."/>
            <person name="Mereny Z."/>
            <person name="Hegedus B."/>
            <person name="Baldrian P."/>
            <person name="Stursova M."/>
            <person name="Weitz H."/>
            <person name="Taylor A."/>
            <person name="Grigoriev I.V."/>
            <person name="Nagy L.G."/>
            <person name="Martin F."/>
            <person name="Kauserud H."/>
        </authorList>
    </citation>
    <scope>NUCLEOTIDE SEQUENCE</scope>
    <source>
        <strain evidence="2">9284</strain>
    </source>
</reference>
<sequence>MSTPERPKFVVYAPDKTDEGSMQRRLAVRQEHLQRAANPPDGIVVHVGGAMLTPESLAPDAETKMVGSIIIFEADNIDVVRKQIESDVYYKTGVWDAEELVILPFMGRIVGK</sequence>
<dbReference type="Pfam" id="PF03795">
    <property type="entry name" value="YCII"/>
    <property type="match status" value="1"/>
</dbReference>
<dbReference type="InterPro" id="IPR051807">
    <property type="entry name" value="Sec-metab_biosynth-assoc"/>
</dbReference>
<organism evidence="2 3">
    <name type="scientific">Roridomyces roridus</name>
    <dbReference type="NCBI Taxonomy" id="1738132"/>
    <lineage>
        <taxon>Eukaryota</taxon>
        <taxon>Fungi</taxon>
        <taxon>Dikarya</taxon>
        <taxon>Basidiomycota</taxon>
        <taxon>Agaricomycotina</taxon>
        <taxon>Agaricomycetes</taxon>
        <taxon>Agaricomycetidae</taxon>
        <taxon>Agaricales</taxon>
        <taxon>Marasmiineae</taxon>
        <taxon>Mycenaceae</taxon>
        <taxon>Roridomyces</taxon>
    </lineage>
</organism>
<evidence type="ECO:0000259" key="1">
    <source>
        <dbReference type="Pfam" id="PF03795"/>
    </source>
</evidence>
<evidence type="ECO:0000313" key="2">
    <source>
        <dbReference type="EMBL" id="KAJ7636945.1"/>
    </source>
</evidence>
<keyword evidence="3" id="KW-1185">Reference proteome</keyword>
<gene>
    <name evidence="2" type="ORF">FB45DRAFT_1025035</name>
</gene>
<evidence type="ECO:0000313" key="3">
    <source>
        <dbReference type="Proteomes" id="UP001221142"/>
    </source>
</evidence>
<dbReference type="InterPro" id="IPR005545">
    <property type="entry name" value="YCII"/>
</dbReference>